<proteinExistence type="predicted"/>
<dbReference type="GO" id="GO:0004325">
    <property type="term" value="F:ferrochelatase activity"/>
    <property type="evidence" value="ECO:0007669"/>
    <property type="project" value="InterPro"/>
</dbReference>
<dbReference type="KEGG" id="pasa:BAOM_4948"/>
<dbReference type="InterPro" id="IPR028281">
    <property type="entry name" value="Sirohaem_synthase_central"/>
</dbReference>
<dbReference type="NCBIfam" id="TIGR01470">
    <property type="entry name" value="cysG_Nterm"/>
    <property type="match status" value="1"/>
</dbReference>
<name>A0A3T0KYR7_9BACI</name>
<dbReference type="Gene3D" id="1.10.8.610">
    <property type="entry name" value="SirC, precorrin-2 dehydrogenase, C-terminal helical domain-like"/>
    <property type="match status" value="1"/>
</dbReference>
<dbReference type="UniPathway" id="UPA00262">
    <property type="reaction ID" value="UER00222"/>
</dbReference>
<evidence type="ECO:0000313" key="8">
    <source>
        <dbReference type="Proteomes" id="UP000283095"/>
    </source>
</evidence>
<comment type="pathway">
    <text evidence="1">Porphyrin-containing compound metabolism; siroheme biosynthesis; sirohydrochlorin from precorrin-2: step 1/1.</text>
</comment>
<dbReference type="EC" id="1.3.1.76" evidence="2"/>
<dbReference type="PANTHER" id="PTHR35330:SF1">
    <property type="entry name" value="SIROHEME BIOSYNTHESIS PROTEIN MET8"/>
    <property type="match status" value="1"/>
</dbReference>
<dbReference type="GO" id="GO:0043115">
    <property type="term" value="F:precorrin-2 dehydrogenase activity"/>
    <property type="evidence" value="ECO:0007669"/>
    <property type="project" value="UniProtKB-EC"/>
</dbReference>
<evidence type="ECO:0000256" key="5">
    <source>
        <dbReference type="ARBA" id="ARBA00023244"/>
    </source>
</evidence>
<keyword evidence="4" id="KW-0520">NAD</keyword>
<evidence type="ECO:0000256" key="1">
    <source>
        <dbReference type="ARBA" id="ARBA00005010"/>
    </source>
</evidence>
<protein>
    <recommendedName>
        <fullName evidence="2">precorrin-2 dehydrogenase</fullName>
        <ecNumber evidence="2">1.3.1.76</ecNumber>
    </recommendedName>
</protein>
<dbReference type="InterPro" id="IPR028161">
    <property type="entry name" value="Met8-like"/>
</dbReference>
<dbReference type="InterPro" id="IPR006367">
    <property type="entry name" value="Sirohaem_synthase_N"/>
</dbReference>
<dbReference type="SUPFAM" id="SSF75615">
    <property type="entry name" value="Siroheme synthase middle domains-like"/>
    <property type="match status" value="1"/>
</dbReference>
<evidence type="ECO:0000313" key="7">
    <source>
        <dbReference type="EMBL" id="AZV45506.1"/>
    </source>
</evidence>
<evidence type="ECO:0000256" key="2">
    <source>
        <dbReference type="ARBA" id="ARBA00012400"/>
    </source>
</evidence>
<keyword evidence="3" id="KW-0560">Oxidoreductase</keyword>
<dbReference type="RefSeq" id="WP_127762266.1">
    <property type="nucleotide sequence ID" value="NZ_CP026095.1"/>
</dbReference>
<sequence>MVNYYSAMLNLSGKKAVVIGGGAVAARKILTLLEADAEVTVISPNLHESMMEVFIAKKIIWKQKRFEPKDLQDFFLIIAATNQAVINRQVYESANNQQLINLVDRPDLSNFIVPASFRRGALTISVSTSGASPGLARKIKQDLAKEYDEVYEEYLLFLEQSRKRVIEEVADSTIRRHILQGLLEPQFLELTKQANYKEREARLLQLLTGGIAP</sequence>
<dbReference type="OrthoDB" id="9773765at2"/>
<reference evidence="7 8" key="1">
    <citation type="submission" date="2018-01" db="EMBL/GenBank/DDBJ databases">
        <title>Bacillus asahii Genome sequencing and assembly.</title>
        <authorList>
            <person name="Jiang H."/>
            <person name="Feng Y."/>
            <person name="Zhao F."/>
            <person name="Lin X."/>
        </authorList>
    </citation>
    <scope>NUCLEOTIDE SEQUENCE [LARGE SCALE GENOMIC DNA]</scope>
    <source>
        <strain evidence="7 8">OM18</strain>
    </source>
</reference>
<comment type="catalytic activity">
    <reaction evidence="6">
        <text>precorrin-2 + NAD(+) = sirohydrochlorin + NADH + 2 H(+)</text>
        <dbReference type="Rhea" id="RHEA:15613"/>
        <dbReference type="ChEBI" id="CHEBI:15378"/>
        <dbReference type="ChEBI" id="CHEBI:57540"/>
        <dbReference type="ChEBI" id="CHEBI:57945"/>
        <dbReference type="ChEBI" id="CHEBI:58351"/>
        <dbReference type="ChEBI" id="CHEBI:58827"/>
        <dbReference type="EC" id="1.3.1.76"/>
    </reaction>
</comment>
<dbReference type="Pfam" id="PF13241">
    <property type="entry name" value="NAD_binding_7"/>
    <property type="match status" value="1"/>
</dbReference>
<dbReference type="EMBL" id="CP026095">
    <property type="protein sequence ID" value="AZV45506.1"/>
    <property type="molecule type" value="Genomic_DNA"/>
</dbReference>
<evidence type="ECO:0000256" key="6">
    <source>
        <dbReference type="ARBA" id="ARBA00047561"/>
    </source>
</evidence>
<dbReference type="Gene3D" id="3.40.50.720">
    <property type="entry name" value="NAD(P)-binding Rossmann-like Domain"/>
    <property type="match status" value="1"/>
</dbReference>
<keyword evidence="5" id="KW-0627">Porphyrin biosynthesis</keyword>
<evidence type="ECO:0000256" key="3">
    <source>
        <dbReference type="ARBA" id="ARBA00023002"/>
    </source>
</evidence>
<dbReference type="Proteomes" id="UP000283095">
    <property type="component" value="Chromosome"/>
</dbReference>
<dbReference type="InterPro" id="IPR042518">
    <property type="entry name" value="SirC_C"/>
</dbReference>
<dbReference type="AlphaFoldDB" id="A0A3T0KYR7"/>
<dbReference type="PANTHER" id="PTHR35330">
    <property type="entry name" value="SIROHEME BIOSYNTHESIS PROTEIN MET8"/>
    <property type="match status" value="1"/>
</dbReference>
<dbReference type="GO" id="GO:0019354">
    <property type="term" value="P:siroheme biosynthetic process"/>
    <property type="evidence" value="ECO:0007669"/>
    <property type="project" value="UniProtKB-UniPathway"/>
</dbReference>
<organism evidence="7 8">
    <name type="scientific">Peribacillus asahii</name>
    <dbReference type="NCBI Taxonomy" id="228899"/>
    <lineage>
        <taxon>Bacteria</taxon>
        <taxon>Bacillati</taxon>
        <taxon>Bacillota</taxon>
        <taxon>Bacilli</taxon>
        <taxon>Bacillales</taxon>
        <taxon>Bacillaceae</taxon>
        <taxon>Peribacillus</taxon>
    </lineage>
</organism>
<dbReference type="InterPro" id="IPR036291">
    <property type="entry name" value="NAD(P)-bd_dom_sf"/>
</dbReference>
<accession>A0A3T0KYR7</accession>
<dbReference type="SUPFAM" id="SSF51735">
    <property type="entry name" value="NAD(P)-binding Rossmann-fold domains"/>
    <property type="match status" value="1"/>
</dbReference>
<gene>
    <name evidence="7" type="ORF">BAOM_4948</name>
</gene>
<evidence type="ECO:0000256" key="4">
    <source>
        <dbReference type="ARBA" id="ARBA00023027"/>
    </source>
</evidence>
<dbReference type="Pfam" id="PF14824">
    <property type="entry name" value="Sirohm_synth_M"/>
    <property type="match status" value="1"/>
</dbReference>